<evidence type="ECO:0000313" key="2">
    <source>
        <dbReference type="Proteomes" id="UP001430953"/>
    </source>
</evidence>
<proteinExistence type="predicted"/>
<comment type="caution">
    <text evidence="1">The sequence shown here is derived from an EMBL/GenBank/DDBJ whole genome shotgun (WGS) entry which is preliminary data.</text>
</comment>
<organism evidence="1 2">
    <name type="scientific">Cardiocondyla obscurior</name>
    <dbReference type="NCBI Taxonomy" id="286306"/>
    <lineage>
        <taxon>Eukaryota</taxon>
        <taxon>Metazoa</taxon>
        <taxon>Ecdysozoa</taxon>
        <taxon>Arthropoda</taxon>
        <taxon>Hexapoda</taxon>
        <taxon>Insecta</taxon>
        <taxon>Pterygota</taxon>
        <taxon>Neoptera</taxon>
        <taxon>Endopterygota</taxon>
        <taxon>Hymenoptera</taxon>
        <taxon>Apocrita</taxon>
        <taxon>Aculeata</taxon>
        <taxon>Formicoidea</taxon>
        <taxon>Formicidae</taxon>
        <taxon>Myrmicinae</taxon>
        <taxon>Cardiocondyla</taxon>
    </lineage>
</organism>
<accession>A0AAW2F581</accession>
<reference evidence="1 2" key="1">
    <citation type="submission" date="2023-03" db="EMBL/GenBank/DDBJ databases">
        <title>High recombination rates correlate with genetic variation in Cardiocondyla obscurior ants.</title>
        <authorList>
            <person name="Errbii M."/>
        </authorList>
    </citation>
    <scope>NUCLEOTIDE SEQUENCE [LARGE SCALE GENOMIC DNA]</scope>
    <source>
        <strain evidence="1">Alpha-2009</strain>
        <tissue evidence="1">Whole body</tissue>
    </source>
</reference>
<name>A0AAW2F581_9HYME</name>
<evidence type="ECO:0000313" key="1">
    <source>
        <dbReference type="EMBL" id="KAL0109365.1"/>
    </source>
</evidence>
<dbReference type="AlphaFoldDB" id="A0AAW2F581"/>
<keyword evidence="2" id="KW-1185">Reference proteome</keyword>
<sequence>MRDARRAKGLSECVRLACAPRVCVYFARLQSDPSHNTGRLSAARYPELVSVQIERVLKPQVSTLVGASGREICVITAANEPGIRQVRGIPRDNETKPTISRRRELISGLAKYQRSCTRVI</sequence>
<protein>
    <submittedName>
        <fullName evidence="1">Uncharacterized protein</fullName>
    </submittedName>
</protein>
<gene>
    <name evidence="1" type="ORF">PUN28_014440</name>
</gene>
<dbReference type="Proteomes" id="UP001430953">
    <property type="component" value="Unassembled WGS sequence"/>
</dbReference>
<dbReference type="EMBL" id="JADYXP020000015">
    <property type="protein sequence ID" value="KAL0109365.1"/>
    <property type="molecule type" value="Genomic_DNA"/>
</dbReference>